<proteinExistence type="predicted"/>
<dbReference type="CDD" id="cd00063">
    <property type="entry name" value="FN3"/>
    <property type="match status" value="1"/>
</dbReference>
<dbReference type="EMBL" id="LDRT01000134">
    <property type="protein sequence ID" value="KTR89240.1"/>
    <property type="molecule type" value="Genomic_DNA"/>
</dbReference>
<gene>
    <name evidence="4" type="ORF">NS220_15970</name>
</gene>
<dbReference type="PATRIC" id="fig|2033.6.peg.743"/>
<organism evidence="4 5">
    <name type="scientific">Microbacterium testaceum</name>
    <name type="common">Aureobacterium testaceum</name>
    <name type="synonym">Brevibacterium testaceum</name>
    <dbReference type="NCBI Taxonomy" id="2033"/>
    <lineage>
        <taxon>Bacteria</taxon>
        <taxon>Bacillati</taxon>
        <taxon>Actinomycetota</taxon>
        <taxon>Actinomycetes</taxon>
        <taxon>Micrococcales</taxon>
        <taxon>Microbacteriaceae</taxon>
        <taxon>Microbacterium</taxon>
    </lineage>
</organism>
<dbReference type="Proteomes" id="UP000075025">
    <property type="component" value="Unassembled WGS sequence"/>
</dbReference>
<keyword evidence="1" id="KW-0378">Hydrolase</keyword>
<dbReference type="SUPFAM" id="SSF49265">
    <property type="entry name" value="Fibronectin type III"/>
    <property type="match status" value="1"/>
</dbReference>
<dbReference type="RefSeq" id="WP_058625000.1">
    <property type="nucleotide sequence ID" value="NZ_LDRT01000134.1"/>
</dbReference>
<protein>
    <recommendedName>
        <fullName evidence="3">Fibronectin type-III domain-containing protein</fullName>
    </recommendedName>
</protein>
<dbReference type="AlphaFoldDB" id="A0A147ETB7"/>
<dbReference type="InterPro" id="IPR003961">
    <property type="entry name" value="FN3_dom"/>
</dbReference>
<dbReference type="GO" id="GO:0000272">
    <property type="term" value="P:polysaccharide catabolic process"/>
    <property type="evidence" value="ECO:0007669"/>
    <property type="project" value="UniProtKB-KW"/>
</dbReference>
<dbReference type="InterPro" id="IPR036116">
    <property type="entry name" value="FN3_sf"/>
</dbReference>
<dbReference type="GO" id="GO:0016798">
    <property type="term" value="F:hydrolase activity, acting on glycosyl bonds"/>
    <property type="evidence" value="ECO:0007669"/>
    <property type="project" value="UniProtKB-KW"/>
</dbReference>
<dbReference type="OrthoDB" id="4494375at2"/>
<accession>A0A147ETB7</accession>
<evidence type="ECO:0000313" key="5">
    <source>
        <dbReference type="Proteomes" id="UP000075025"/>
    </source>
</evidence>
<name>A0A147ETB7_MICTE</name>
<feature type="domain" description="Fibronectin type-III" evidence="3">
    <location>
        <begin position="511"/>
        <end position="599"/>
    </location>
</feature>
<evidence type="ECO:0000256" key="1">
    <source>
        <dbReference type="ARBA" id="ARBA00023295"/>
    </source>
</evidence>
<dbReference type="InterPro" id="IPR013783">
    <property type="entry name" value="Ig-like_fold"/>
</dbReference>
<keyword evidence="2" id="KW-0119">Carbohydrate metabolism</keyword>
<evidence type="ECO:0000256" key="2">
    <source>
        <dbReference type="ARBA" id="ARBA00023326"/>
    </source>
</evidence>
<comment type="caution">
    <text evidence="4">The sequence shown here is derived from an EMBL/GenBank/DDBJ whole genome shotgun (WGS) entry which is preliminary data.</text>
</comment>
<dbReference type="Gene3D" id="2.60.40.10">
    <property type="entry name" value="Immunoglobulins"/>
    <property type="match status" value="2"/>
</dbReference>
<dbReference type="PROSITE" id="PS50853">
    <property type="entry name" value="FN3"/>
    <property type="match status" value="1"/>
</dbReference>
<evidence type="ECO:0000313" key="4">
    <source>
        <dbReference type="EMBL" id="KTR89240.1"/>
    </source>
</evidence>
<keyword evidence="1" id="KW-0326">Glycosidase</keyword>
<keyword evidence="2" id="KW-0624">Polysaccharide degradation</keyword>
<sequence length="902" mass="96067">MAFDARAYRDAVLKKHSRGEDYEQLRDVMAALQRDPSSTAYAALDLNTLFGIDHPTTAAQLADWDARIVPALNKAATLPAAKLLRDLLHALKNQGEDVTDPAFWGRLAARRADLVIERLEGGIRQLRAEYPLGVVTIADLTSRLSTLGITGVTEASLVAVAQNEGLGVFEPPTLPGAVPAALRPIWQQLRKHAAYRTVLDVILLHRPEDVRDVDVLDTLAVAGSDLTADEVSRARRKSEQGQDTDALQDAQKFLGALIDACTKDPSVLHETVLSTLAESVSVQLSRGKPHLAIRDELVASGIRDGDASRLVSALARSAQAAPPSVGLDEVRDLIRRAQLSEAERTLASVDPGEDDHRREHEALVAQVAHLKDRKRIAIEEYRSALAGRDFATALRAVQDALTLDESDPALAGLREALPPEVPHSFRGVATAAGVELTWAPSSDDGVAYAVVRRNGRVPATPTDGHVVVARTTDPSTRDAEVSNGETFTYAVFATRDGRVYSDAAAVTLTLLPEPGDLTARTDPTAAHLSWATPPGASSAVVTRIDADGSRTVTEVSHGSSFGASGLVPGATYRFTVQAVYLLASGRELSTPASISVVPRGVATAVRDMIVQPSAGSDGALLVAAWSRVPGFVVDLWSFPRATELAEGTLVDLAELPRLGGTRVPLLPGSADGEARFATPSDITRVIPVTVTDARAVVGRSVIAGRAPLPTQVTAERFGADLRVSWDWPEGDGLVELSWREGGQARSRRFTRARYRSEGGAKLGNAAQISGLTIAPVVRIDDEEWVSEPVAVDVGSTDSTPAARYSVRLRKSLLGKTTAHVEVHSSRPGGTITAAVVVKQGAVMPFGLDDGERVAQLECAFAGDEPVTHQVELGKRGSPFWVCLFPLDDAVELIPPPTSEMKG</sequence>
<reference evidence="4 5" key="1">
    <citation type="journal article" date="2016" name="Front. Microbiol.">
        <title>Genomic Resource of Rice Seed Associated Bacteria.</title>
        <authorList>
            <person name="Midha S."/>
            <person name="Bansal K."/>
            <person name="Sharma S."/>
            <person name="Kumar N."/>
            <person name="Patil P.P."/>
            <person name="Chaudhry V."/>
            <person name="Patil P.B."/>
        </authorList>
    </citation>
    <scope>NUCLEOTIDE SEQUENCE [LARGE SCALE GENOMIC DNA]</scope>
    <source>
        <strain evidence="4 5">NS220</strain>
    </source>
</reference>
<dbReference type="SMART" id="SM00060">
    <property type="entry name" value="FN3"/>
    <property type="match status" value="2"/>
</dbReference>
<evidence type="ECO:0000259" key="3">
    <source>
        <dbReference type="PROSITE" id="PS50853"/>
    </source>
</evidence>